<evidence type="ECO:0000256" key="12">
    <source>
        <dbReference type="ARBA" id="ARBA00033197"/>
    </source>
</evidence>
<feature type="compositionally biased region" description="Low complexity" evidence="14">
    <location>
        <begin position="161"/>
        <end position="178"/>
    </location>
</feature>
<reference evidence="15" key="1">
    <citation type="submission" date="2025-08" db="UniProtKB">
        <authorList>
            <consortium name="Ensembl"/>
        </authorList>
    </citation>
    <scope>IDENTIFICATION</scope>
</reference>
<accession>A0A8B9CWF1</accession>
<keyword evidence="4" id="KW-0970">Cilium biogenesis/degradation</keyword>
<keyword evidence="9" id="KW-0539">Nucleus</keyword>
<keyword evidence="16" id="KW-1185">Reference proteome</keyword>
<dbReference type="GO" id="GO:0045786">
    <property type="term" value="P:negative regulation of cell cycle"/>
    <property type="evidence" value="ECO:0007669"/>
    <property type="project" value="TreeGrafter"/>
</dbReference>
<feature type="compositionally biased region" description="Gly residues" evidence="14">
    <location>
        <begin position="7"/>
        <end position="22"/>
    </location>
</feature>
<evidence type="ECO:0000256" key="2">
    <source>
        <dbReference type="ARBA" id="ARBA00007979"/>
    </source>
</evidence>
<dbReference type="GO" id="GO:0005634">
    <property type="term" value="C:nucleus"/>
    <property type="evidence" value="ECO:0007669"/>
    <property type="project" value="UniProtKB-SubCell"/>
</dbReference>
<evidence type="ECO:0000313" key="16">
    <source>
        <dbReference type="Proteomes" id="UP000694426"/>
    </source>
</evidence>
<sequence>MVSVPGGSAGAGAAAGRGGRGAPGLFRARPEGRRAAGRASRGPSPSPRAPASRPHPRGGAERGAEPGPAAGAAGCAAAMEPGGRRAFGSICPNRVQGPAARLAKKPARPPPAALSARGPAPRPRRGPAATAPTAPDGPAPGESARSVPAPLPPAPGPASPPSLAVPSARHPRLAGAGSPSPPTGGDARDGEASALMPPPLDCPDFDLSLGEEATGGPCAPQLGSGAAARGPPTCPEPPEPCWRDAAERHQRALGEALEENSQLQETLAQRQEELATLRESNVQLKELASQARQLAAVLDVSCPDGAGAAGVCPMLRSVSEQCRAALRSLAGSPPAKRPRLHGAFRGLRTGRAAPRPGGGGLPGGGSLRAALGEEGGIRTLAFPQGNAFTLRTAAGGYRFRWVPR</sequence>
<protein>
    <recommendedName>
        <fullName evidence="3">Multicilin</fullName>
    </recommendedName>
    <alternativeName>
        <fullName evidence="11">Multiciliate differentiation and DNA synthesis-associated cell cycle protein</fullName>
    </alternativeName>
    <alternativeName>
        <fullName evidence="12">Protein Idas</fullName>
    </alternativeName>
</protein>
<feature type="compositionally biased region" description="Low complexity" evidence="14">
    <location>
        <begin position="65"/>
        <end position="76"/>
    </location>
</feature>
<organism evidence="15 16">
    <name type="scientific">Anser brachyrhynchus</name>
    <name type="common">Pink-footed goose</name>
    <dbReference type="NCBI Taxonomy" id="132585"/>
    <lineage>
        <taxon>Eukaryota</taxon>
        <taxon>Metazoa</taxon>
        <taxon>Chordata</taxon>
        <taxon>Craniata</taxon>
        <taxon>Vertebrata</taxon>
        <taxon>Euteleostomi</taxon>
        <taxon>Archelosauria</taxon>
        <taxon>Archosauria</taxon>
        <taxon>Dinosauria</taxon>
        <taxon>Saurischia</taxon>
        <taxon>Theropoda</taxon>
        <taxon>Coelurosauria</taxon>
        <taxon>Aves</taxon>
        <taxon>Neognathae</taxon>
        <taxon>Galloanserae</taxon>
        <taxon>Anseriformes</taxon>
        <taxon>Anatidae</taxon>
        <taxon>Anserinae</taxon>
        <taxon>Anser</taxon>
    </lineage>
</organism>
<dbReference type="GO" id="GO:0030030">
    <property type="term" value="P:cell projection organization"/>
    <property type="evidence" value="ECO:0007669"/>
    <property type="project" value="UniProtKB-KW"/>
</dbReference>
<evidence type="ECO:0000256" key="11">
    <source>
        <dbReference type="ARBA" id="ARBA00031136"/>
    </source>
</evidence>
<dbReference type="Gene3D" id="1.20.5.1180">
    <property type="entry name" value="Geminin coiled-coil domain"/>
    <property type="match status" value="1"/>
</dbReference>
<keyword evidence="5" id="KW-0805">Transcription regulation</keyword>
<feature type="compositionally biased region" description="Pro residues" evidence="14">
    <location>
        <begin position="149"/>
        <end position="160"/>
    </location>
</feature>
<dbReference type="CDD" id="cd22590">
    <property type="entry name" value="McIdas_CC"/>
    <property type="match status" value="1"/>
</dbReference>
<feature type="compositionally biased region" description="Gly residues" evidence="14">
    <location>
        <begin position="356"/>
        <end position="366"/>
    </location>
</feature>
<dbReference type="AlphaFoldDB" id="A0A8B9CWF1"/>
<evidence type="ECO:0000313" key="15">
    <source>
        <dbReference type="Ensembl" id="ENSABRP00000025055.1"/>
    </source>
</evidence>
<comment type="subcellular location">
    <subcellularLocation>
        <location evidence="1">Nucleus</location>
    </subcellularLocation>
</comment>
<dbReference type="PANTHER" id="PTHR13372">
    <property type="entry name" value="GEMININ"/>
    <property type="match status" value="1"/>
</dbReference>
<dbReference type="InterPro" id="IPR022786">
    <property type="entry name" value="Geminin/Multicilin"/>
</dbReference>
<keyword evidence="6 13" id="KW-0175">Coiled coil</keyword>
<evidence type="ECO:0000256" key="14">
    <source>
        <dbReference type="SAM" id="MobiDB-lite"/>
    </source>
</evidence>
<evidence type="ECO:0000256" key="8">
    <source>
        <dbReference type="ARBA" id="ARBA00023163"/>
    </source>
</evidence>
<evidence type="ECO:0000256" key="7">
    <source>
        <dbReference type="ARBA" id="ARBA00023159"/>
    </source>
</evidence>
<dbReference type="Proteomes" id="UP000694426">
    <property type="component" value="Unplaced"/>
</dbReference>
<keyword evidence="10" id="KW-0131">Cell cycle</keyword>
<evidence type="ECO:0000256" key="13">
    <source>
        <dbReference type="SAM" id="Coils"/>
    </source>
</evidence>
<feature type="region of interest" description="Disordered" evidence="14">
    <location>
        <begin position="1"/>
        <end position="76"/>
    </location>
</feature>
<keyword evidence="7" id="KW-0010">Activator</keyword>
<reference evidence="15" key="2">
    <citation type="submission" date="2025-09" db="UniProtKB">
        <authorList>
            <consortium name="Ensembl"/>
        </authorList>
    </citation>
    <scope>IDENTIFICATION</scope>
</reference>
<evidence type="ECO:0000256" key="5">
    <source>
        <dbReference type="ARBA" id="ARBA00023015"/>
    </source>
</evidence>
<feature type="compositionally biased region" description="Low complexity" evidence="14">
    <location>
        <begin position="126"/>
        <end position="148"/>
    </location>
</feature>
<dbReference type="PANTHER" id="PTHR13372:SF3">
    <property type="entry name" value="MULTICILIN"/>
    <property type="match status" value="1"/>
</dbReference>
<evidence type="ECO:0000256" key="9">
    <source>
        <dbReference type="ARBA" id="ARBA00023242"/>
    </source>
</evidence>
<feature type="coiled-coil region" evidence="13">
    <location>
        <begin position="246"/>
        <end position="294"/>
    </location>
</feature>
<evidence type="ECO:0000256" key="3">
    <source>
        <dbReference type="ARBA" id="ARBA00018222"/>
    </source>
</evidence>
<evidence type="ECO:0000256" key="4">
    <source>
        <dbReference type="ARBA" id="ARBA00022794"/>
    </source>
</evidence>
<dbReference type="GeneTree" id="ENSGT00990000204138"/>
<dbReference type="GO" id="GO:0008156">
    <property type="term" value="P:negative regulation of DNA replication"/>
    <property type="evidence" value="ECO:0007669"/>
    <property type="project" value="TreeGrafter"/>
</dbReference>
<keyword evidence="8" id="KW-0804">Transcription</keyword>
<dbReference type="Pfam" id="PF07412">
    <property type="entry name" value="Geminin"/>
    <property type="match status" value="1"/>
</dbReference>
<evidence type="ECO:0000256" key="6">
    <source>
        <dbReference type="ARBA" id="ARBA00023054"/>
    </source>
</evidence>
<dbReference type="Ensembl" id="ENSABRT00000035129.1">
    <property type="protein sequence ID" value="ENSABRP00000025055.1"/>
    <property type="gene ID" value="ENSABRG00000021031.1"/>
</dbReference>
<evidence type="ECO:0000256" key="1">
    <source>
        <dbReference type="ARBA" id="ARBA00004123"/>
    </source>
</evidence>
<dbReference type="SUPFAM" id="SSF111469">
    <property type="entry name" value="Geminin coiled-coil domain"/>
    <property type="match status" value="1"/>
</dbReference>
<proteinExistence type="inferred from homology"/>
<feature type="region of interest" description="Disordered" evidence="14">
    <location>
        <begin position="97"/>
        <end position="236"/>
    </location>
</feature>
<name>A0A8B9CWF1_9AVES</name>
<evidence type="ECO:0000256" key="10">
    <source>
        <dbReference type="ARBA" id="ARBA00023306"/>
    </source>
</evidence>
<feature type="region of interest" description="Disordered" evidence="14">
    <location>
        <begin position="348"/>
        <end position="367"/>
    </location>
</feature>
<comment type="similarity">
    <text evidence="2">Belongs to the geminin family.</text>
</comment>